<evidence type="ECO:0000259" key="1">
    <source>
        <dbReference type="PROSITE" id="PS51186"/>
    </source>
</evidence>
<organism evidence="2 3">
    <name type="scientific">Tetzosporium hominis</name>
    <dbReference type="NCBI Taxonomy" id="2020506"/>
    <lineage>
        <taxon>Bacteria</taxon>
        <taxon>Bacillati</taxon>
        <taxon>Bacillota</taxon>
        <taxon>Bacilli</taxon>
        <taxon>Bacillales</taxon>
        <taxon>Caryophanaceae</taxon>
        <taxon>Tetzosporium</taxon>
    </lineage>
</organism>
<dbReference type="PROSITE" id="PS51186">
    <property type="entry name" value="GNAT"/>
    <property type="match status" value="1"/>
</dbReference>
<keyword evidence="2" id="KW-0808">Transferase</keyword>
<comment type="caution">
    <text evidence="2">The sequence shown here is derived from an EMBL/GenBank/DDBJ whole genome shotgun (WGS) entry which is preliminary data.</text>
</comment>
<feature type="domain" description="N-acetyltransferase" evidence="1">
    <location>
        <begin position="1"/>
        <end position="167"/>
    </location>
</feature>
<dbReference type="EMBL" id="NOKQ01000217">
    <property type="protein sequence ID" value="OZS77817.1"/>
    <property type="molecule type" value="Genomic_DNA"/>
</dbReference>
<gene>
    <name evidence="2" type="ORF">CF394_08670</name>
</gene>
<keyword evidence="3" id="KW-1185">Reference proteome</keyword>
<protein>
    <submittedName>
        <fullName evidence="2">GNAT family N-acetyltransferase</fullName>
    </submittedName>
</protein>
<dbReference type="InterPro" id="IPR016181">
    <property type="entry name" value="Acyl_CoA_acyltransferase"/>
</dbReference>
<dbReference type="Gene3D" id="3.40.630.30">
    <property type="match status" value="1"/>
</dbReference>
<dbReference type="Proteomes" id="UP000217065">
    <property type="component" value="Unassembled WGS sequence"/>
</dbReference>
<dbReference type="PANTHER" id="PTHR43415:SF3">
    <property type="entry name" value="GNAT-FAMILY ACETYLTRANSFERASE"/>
    <property type="match status" value="1"/>
</dbReference>
<evidence type="ECO:0000313" key="3">
    <source>
        <dbReference type="Proteomes" id="UP000217065"/>
    </source>
</evidence>
<dbReference type="GO" id="GO:0016747">
    <property type="term" value="F:acyltransferase activity, transferring groups other than amino-acyl groups"/>
    <property type="evidence" value="ECO:0007669"/>
    <property type="project" value="InterPro"/>
</dbReference>
<evidence type="ECO:0000313" key="2">
    <source>
        <dbReference type="EMBL" id="OZS77817.1"/>
    </source>
</evidence>
<dbReference type="CDD" id="cd04301">
    <property type="entry name" value="NAT_SF"/>
    <property type="match status" value="1"/>
</dbReference>
<dbReference type="InterPro" id="IPR000182">
    <property type="entry name" value="GNAT_dom"/>
</dbReference>
<reference evidence="2 3" key="1">
    <citation type="submission" date="2017-07" db="EMBL/GenBank/DDBJ databases">
        <title>Tetzosporium hominis gen.nov. sp.nov.</title>
        <authorList>
            <person name="Tetz G."/>
            <person name="Tetz V."/>
        </authorList>
    </citation>
    <scope>NUCLEOTIDE SEQUENCE [LARGE SCALE GENOMIC DNA]</scope>
    <source>
        <strain evidence="2 3">VT-49</strain>
    </source>
</reference>
<dbReference type="AlphaFoldDB" id="A0A264W461"/>
<dbReference type="SUPFAM" id="SSF55729">
    <property type="entry name" value="Acyl-CoA N-acyltransferases (Nat)"/>
    <property type="match status" value="1"/>
</dbReference>
<sequence>MIRLAEVKDAEAMLHIQKEVLQEDIYFVSTFGEFKQTIEGQREWIQQKQNNPNELLIVAEEVGEVAGWLVFQTDGRFKTRHTGKFGVMLRDESRGKGLGTELVQYLLQWAQQHPEIEKVSLFTFATNTRAIALYEKLGFVEEGRKLKEYKLADGTYVDDVIMSKFVKEI</sequence>
<dbReference type="Pfam" id="PF00583">
    <property type="entry name" value="Acetyltransf_1"/>
    <property type="match status" value="1"/>
</dbReference>
<accession>A0A264W461</accession>
<name>A0A264W461_9BACL</name>
<dbReference type="OrthoDB" id="9802340at2"/>
<proteinExistence type="predicted"/>
<dbReference type="RefSeq" id="WP_094943010.1">
    <property type="nucleotide sequence ID" value="NZ_NOKQ01000217.1"/>
</dbReference>
<dbReference type="PANTHER" id="PTHR43415">
    <property type="entry name" value="SPERMIDINE N(1)-ACETYLTRANSFERASE"/>
    <property type="match status" value="1"/>
</dbReference>